<protein>
    <submittedName>
        <fullName evidence="1">Uncharacterized protein</fullName>
    </submittedName>
</protein>
<gene>
    <name evidence="1" type="ORF">MSG28_013680</name>
</gene>
<comment type="caution">
    <text evidence="1">The sequence shown here is derived from an EMBL/GenBank/DDBJ whole genome shotgun (WGS) entry which is preliminary data.</text>
</comment>
<dbReference type="Proteomes" id="UP001064048">
    <property type="component" value="Chromosome 24"/>
</dbReference>
<keyword evidence="2" id="KW-1185">Reference proteome</keyword>
<reference evidence="1 2" key="1">
    <citation type="journal article" date="2022" name="Genome Biol. Evol.">
        <title>The Spruce Budworm Genome: Reconstructing the Evolutionary History of Antifreeze Proteins.</title>
        <authorList>
            <person name="Beliveau C."/>
            <person name="Gagne P."/>
            <person name="Picq S."/>
            <person name="Vernygora O."/>
            <person name="Keeling C.I."/>
            <person name="Pinkney K."/>
            <person name="Doucet D."/>
            <person name="Wen F."/>
            <person name="Johnston J.S."/>
            <person name="Maaroufi H."/>
            <person name="Boyle B."/>
            <person name="Laroche J."/>
            <person name="Dewar K."/>
            <person name="Juretic N."/>
            <person name="Blackburn G."/>
            <person name="Nisole A."/>
            <person name="Brunet B."/>
            <person name="Brandao M."/>
            <person name="Lumley L."/>
            <person name="Duan J."/>
            <person name="Quan G."/>
            <person name="Lucarotti C.J."/>
            <person name="Roe A.D."/>
            <person name="Sperling F.A.H."/>
            <person name="Levesque R.C."/>
            <person name="Cusson M."/>
        </authorList>
    </citation>
    <scope>NUCLEOTIDE SEQUENCE [LARGE SCALE GENOMIC DNA]</scope>
    <source>
        <strain evidence="1">Glfc:IPQL:Cfum</strain>
    </source>
</reference>
<evidence type="ECO:0000313" key="2">
    <source>
        <dbReference type="Proteomes" id="UP001064048"/>
    </source>
</evidence>
<sequence length="1252" mass="140377">MAEFLPLCDVLFNVISLAGYFCDVVFDVVMGYALLERGYNATFAAAISIVVTSLVITQIISCDDFDIGEIHDDYILKCNKFAFSIIAQKSSQTRVSSGWHSRSHWSQPVRDIVSVLSFRWYLSVWSSSERKSRAPWLVAALHCLQLGVLWRYARLLAPLELRRGHVKHQVRDLCMLRLVHACCEAAPMLLLQLHVLFKEEPEPGEPADEPTANQAFAELNVISASLSLFSVCWALASFSKNVRLQNVHRLVLTWLGVIFQVTGLLVRLNVATGHLVRLNVATGLLVRLNVATGHLVRLNVGTGQLVRLSVATGQLVQLSFLWRLGTISARICALTAYALVYEYWVFLVIEPLRMTCIATRTMSAPRAPAPEDEAPPPLRYGLHWVSMFLWLISPKNVFDGERLGRARKAALAALIAGVYVLAYVNLQELRPRQTMVTFYCVMFVENALLVAAWWWATGARPPPARPPPPALPAAALAAYLAGLAFMLLYYRIISGGWNSSTVNGIDLKFGTQMWFRWQCKLGYMLGENQQGTNSTNASSQNKNGKQSNSSDNAAIPGVFNCRFSNPVNSSAAHRKKKKPTSFVPPPPRAPAPAPSPRPRCRLLAPPPTSLQSSRNGGSSENEGSSVGSRVNIQQKLQEKKQKQLAELRVIEEEIKQGKLAKTTPVAAEEIYSSLQRQPIPRAKTHAEPPAWPSIEMTHPYQNYPVLPHTCNMYPTYTEIKSFSQNFQNNNSDLNELKIHRRYDESRTFYENPGNIRNDVARTALRSPNYLALSENGNYDSNGCSSPRNVLNNSPRNYIADVSNNYEVTPLDKPRLPNNIYNDDHRPIGEFSYCENNAQTYNKDEYVSNLHSALTNVQSIDNIRGYECGQYGQNCDRFPYGGKKGEVARKMQRCRTPEILLAPHYLEGCNRQVCCHWGAPYTNRKKEEGAASSGEESHPDGARDTPRPPSDIDSQVKLVFLGVGSPEEPCLTGTPWRHRWQCKHGYLWRPKVTKQSSHGYSSVSSTTSSGMDVEIAAQNNDRLATECVSGEVARMQSSQSPLLSGYASKLATLPKCRQLSDSRMYTFLYELFGYVAGDDAMASHISETQVNDLLSVEYPKPSSMYKKANEWVLMKRKMCQDHSRWKQSLLTPSLRKRLGILTAIMFQISLPRSYTLPREFRYWRRRPRLRDAHVPSNNSSDGDVDSGDNDSDRRSNCSAASQLQTYSELRHAPHVTHSPLAAHGPPATHGPLALDDYERRRRRKPATKPETKL</sequence>
<evidence type="ECO:0000313" key="1">
    <source>
        <dbReference type="EMBL" id="KAI8432719.1"/>
    </source>
</evidence>
<proteinExistence type="predicted"/>
<organism evidence="1 2">
    <name type="scientific">Choristoneura fumiferana</name>
    <name type="common">Spruce budworm moth</name>
    <name type="synonym">Archips fumiferana</name>
    <dbReference type="NCBI Taxonomy" id="7141"/>
    <lineage>
        <taxon>Eukaryota</taxon>
        <taxon>Metazoa</taxon>
        <taxon>Ecdysozoa</taxon>
        <taxon>Arthropoda</taxon>
        <taxon>Hexapoda</taxon>
        <taxon>Insecta</taxon>
        <taxon>Pterygota</taxon>
        <taxon>Neoptera</taxon>
        <taxon>Endopterygota</taxon>
        <taxon>Lepidoptera</taxon>
        <taxon>Glossata</taxon>
        <taxon>Ditrysia</taxon>
        <taxon>Tortricoidea</taxon>
        <taxon>Tortricidae</taxon>
        <taxon>Tortricinae</taxon>
        <taxon>Choristoneura</taxon>
    </lineage>
</organism>
<dbReference type="EMBL" id="CM046124">
    <property type="protein sequence ID" value="KAI8432719.1"/>
    <property type="molecule type" value="Genomic_DNA"/>
</dbReference>
<name>A0ACC0K8K6_CHOFU</name>
<accession>A0ACC0K8K6</accession>